<gene>
    <name evidence="1" type="ORF">CCUS01_10107</name>
</gene>
<name>A0AAI9UG18_9PEZI</name>
<keyword evidence="2" id="KW-1185">Reference proteome</keyword>
<comment type="caution">
    <text evidence="1">The sequence shown here is derived from an EMBL/GenBank/DDBJ whole genome shotgun (WGS) entry which is preliminary data.</text>
</comment>
<protein>
    <submittedName>
        <fullName evidence="1">Uncharacterized protein</fullName>
    </submittedName>
</protein>
<sequence>MAPLILMSKPQRRTGICIVVLQPTAACLTRSPAATRVTTLTVTLCCAWTLFIGDLSKGTAERYKVTDCERFLTQL</sequence>
<proteinExistence type="predicted"/>
<dbReference type="EMBL" id="MPDP01000286">
    <property type="protein sequence ID" value="KAK1456359.1"/>
    <property type="molecule type" value="Genomic_DNA"/>
</dbReference>
<accession>A0AAI9UG18</accession>
<dbReference type="AlphaFoldDB" id="A0AAI9UG18"/>
<reference evidence="1" key="1">
    <citation type="submission" date="2016-11" db="EMBL/GenBank/DDBJ databases">
        <title>The genome sequence of Colletotrichum cuscutae.</title>
        <authorList>
            <person name="Baroncelli R."/>
        </authorList>
    </citation>
    <scope>NUCLEOTIDE SEQUENCE</scope>
    <source>
        <strain evidence="1">IMI 304802</strain>
    </source>
</reference>
<dbReference type="Proteomes" id="UP001239213">
    <property type="component" value="Unassembled WGS sequence"/>
</dbReference>
<evidence type="ECO:0000313" key="1">
    <source>
        <dbReference type="EMBL" id="KAK1456359.1"/>
    </source>
</evidence>
<organism evidence="1 2">
    <name type="scientific">Colletotrichum cuscutae</name>
    <dbReference type="NCBI Taxonomy" id="1209917"/>
    <lineage>
        <taxon>Eukaryota</taxon>
        <taxon>Fungi</taxon>
        <taxon>Dikarya</taxon>
        <taxon>Ascomycota</taxon>
        <taxon>Pezizomycotina</taxon>
        <taxon>Sordariomycetes</taxon>
        <taxon>Hypocreomycetidae</taxon>
        <taxon>Glomerellales</taxon>
        <taxon>Glomerellaceae</taxon>
        <taxon>Colletotrichum</taxon>
        <taxon>Colletotrichum acutatum species complex</taxon>
    </lineage>
</organism>
<evidence type="ECO:0000313" key="2">
    <source>
        <dbReference type="Proteomes" id="UP001239213"/>
    </source>
</evidence>